<dbReference type="PANTHER" id="PTHR38478:SF1">
    <property type="entry name" value="ZINC DEPENDENT METALLOPROTEASE DOMAIN LIPOPROTEIN"/>
    <property type="match status" value="1"/>
</dbReference>
<dbReference type="InterPro" id="IPR033413">
    <property type="entry name" value="DUF5117"/>
</dbReference>
<dbReference type="GO" id="GO:0008237">
    <property type="term" value="F:metallopeptidase activity"/>
    <property type="evidence" value="ECO:0007669"/>
    <property type="project" value="InterPro"/>
</dbReference>
<evidence type="ECO:0000259" key="3">
    <source>
        <dbReference type="Pfam" id="PF17148"/>
    </source>
</evidence>
<gene>
    <name evidence="4" type="ORF">WPS_33470</name>
</gene>
<dbReference type="RefSeq" id="WP_317995622.1">
    <property type="nucleotide sequence ID" value="NZ_AP025523.1"/>
</dbReference>
<dbReference type="SUPFAM" id="SSF55486">
    <property type="entry name" value="Metalloproteases ('zincins'), catalytic domain"/>
    <property type="match status" value="1"/>
</dbReference>
<feature type="signal peptide" evidence="1">
    <location>
        <begin position="1"/>
        <end position="22"/>
    </location>
</feature>
<name>A0AAN1XZ75_UNVUL</name>
<dbReference type="Pfam" id="PF16313">
    <property type="entry name" value="DUF4953"/>
    <property type="match status" value="1"/>
</dbReference>
<sequence length="888" mass="97955">MTLRPFAVFALSFAALTGTALAQAKPAASPSSSPAAAAAKAPAPGEPVAYDTYVKDAVVQDGLFQLIRKDGKVSMLIKADQFDKDYLQTAVPKNGLGGYGILSGDVFQQEARVVRFVRSGKSVIMLWPHTRFLADPNTPLADAVRLSTADSVLGVAGIVAQRDSDKAVVIDLSPLLGDVMDLTTTFNDVLVSPTNPAGSYHLDPTRSYFGLSKAFPKNVVIEADQAFVSLKPTVVDTVVDPRSVQMRVAYNFAELPDAGAYMPRLVDDRVGYWDDLHISFDHTERMDNRVHYVLRWNMKKSDPSKAVSRAEHPIVYTLASTIPLEFRDPIRRAILAWNKPFEKIGITDAVQVQDQPNDPNFDPDDIRYNMIRWLTESNSGGFAEAQITWDPRDGQIFRSGVMIDSDLVRFGALEYRVLGIDADGSEDPDREERVAAHNHFAHNDGPGAHAQLMYAAVAQAIAQGGDPATIAKRSAQEFLNEIVLHEVGHDFGLGHNFIGHMAYTSAQIRSRDFTARNGIASSVMEYNPANVWPAGMSSGTVEQSVLGPYDYHVIQWGYSAIPGAKSPYDELPTLRRWASNWTDPRYRFASDEDVAWNGHAVDPRVSQWTLTNDPLSWCGTQLGLAQHLIGKLDARFPQTEHPYEEERQAFAVLVGQYGRCATNATHWIGGEYLSRSRRGDPHAEAPLTPVAYGDEKRAFAQLDRYLFANDAWHYDARTLRRLVYTEYAPFSNFGYAPAPRHDLSVADMAARFQQRALGYLYSPLVLARLDDMPSKAAPGSTMTISDLFAWTQSSIYGDIANGKVAQAGEVRRNLQRRYAVMLRTLAVDPPKGTPYDAQALARHELAALDHDAATALGARGLDLLTRAHLEALHEDASRALHAQRVISS</sequence>
<dbReference type="PANTHER" id="PTHR38478">
    <property type="entry name" value="PEPTIDASE M1A AND M12B"/>
    <property type="match status" value="1"/>
</dbReference>
<accession>A0AAN1XZ75</accession>
<dbReference type="KEGG" id="vab:WPS_33470"/>
<evidence type="ECO:0008006" key="6">
    <source>
        <dbReference type="Google" id="ProtNLM"/>
    </source>
</evidence>
<protein>
    <recommendedName>
        <fullName evidence="6">DUF5117 domain-containing protein</fullName>
    </recommendedName>
</protein>
<keyword evidence="5" id="KW-1185">Reference proteome</keyword>
<reference evidence="4 5" key="1">
    <citation type="journal article" date="2022" name="ISME Commun">
        <title>Vulcanimicrobium alpinus gen. nov. sp. nov., the first cultivated representative of the candidate phylum 'Eremiobacterota', is a metabolically versatile aerobic anoxygenic phototroph.</title>
        <authorList>
            <person name="Yabe S."/>
            <person name="Muto K."/>
            <person name="Abe K."/>
            <person name="Yokota A."/>
            <person name="Staudigel H."/>
            <person name="Tebo B.M."/>
        </authorList>
    </citation>
    <scope>NUCLEOTIDE SEQUENCE [LARGE SCALE GENOMIC DNA]</scope>
    <source>
        <strain evidence="4 5">WC8-2</strain>
    </source>
</reference>
<feature type="domain" description="EcxA zinc-binding" evidence="2">
    <location>
        <begin position="473"/>
        <end position="798"/>
    </location>
</feature>
<dbReference type="AlphaFoldDB" id="A0AAN1XZ75"/>
<dbReference type="Proteomes" id="UP001317532">
    <property type="component" value="Chromosome"/>
</dbReference>
<dbReference type="Pfam" id="PF17148">
    <property type="entry name" value="DUF5117"/>
    <property type="match status" value="1"/>
</dbReference>
<feature type="domain" description="DUF5117" evidence="3">
    <location>
        <begin position="110"/>
        <end position="300"/>
    </location>
</feature>
<keyword evidence="1" id="KW-0732">Signal</keyword>
<evidence type="ECO:0000313" key="4">
    <source>
        <dbReference type="EMBL" id="BDE08071.1"/>
    </source>
</evidence>
<dbReference type="Gene3D" id="3.40.390.10">
    <property type="entry name" value="Collagenase (Catalytic Domain)"/>
    <property type="match status" value="1"/>
</dbReference>
<dbReference type="InterPro" id="IPR024079">
    <property type="entry name" value="MetalloPept_cat_dom_sf"/>
</dbReference>
<feature type="chain" id="PRO_5042860306" description="DUF5117 domain-containing protein" evidence="1">
    <location>
        <begin position="23"/>
        <end position="888"/>
    </location>
</feature>
<evidence type="ECO:0000256" key="1">
    <source>
        <dbReference type="SAM" id="SignalP"/>
    </source>
</evidence>
<evidence type="ECO:0000313" key="5">
    <source>
        <dbReference type="Proteomes" id="UP001317532"/>
    </source>
</evidence>
<organism evidence="4 5">
    <name type="scientific">Vulcanimicrobium alpinum</name>
    <dbReference type="NCBI Taxonomy" id="3016050"/>
    <lineage>
        <taxon>Bacteria</taxon>
        <taxon>Bacillati</taxon>
        <taxon>Vulcanimicrobiota</taxon>
        <taxon>Vulcanimicrobiia</taxon>
        <taxon>Vulcanimicrobiales</taxon>
        <taxon>Vulcanimicrobiaceae</taxon>
        <taxon>Vulcanimicrobium</taxon>
    </lineage>
</organism>
<dbReference type="EMBL" id="AP025523">
    <property type="protein sequence ID" value="BDE08071.1"/>
    <property type="molecule type" value="Genomic_DNA"/>
</dbReference>
<dbReference type="InterPro" id="IPR032534">
    <property type="entry name" value="EcxA_zinc-bd"/>
</dbReference>
<proteinExistence type="predicted"/>
<evidence type="ECO:0000259" key="2">
    <source>
        <dbReference type="Pfam" id="PF16313"/>
    </source>
</evidence>